<keyword evidence="3 5" id="KW-0863">Zinc-finger</keyword>
<keyword evidence="2 6" id="KW-0479">Metal-binding</keyword>
<dbReference type="InterPro" id="IPR006564">
    <property type="entry name" value="Znf_PMZ"/>
</dbReference>
<evidence type="ECO:0000256" key="3">
    <source>
        <dbReference type="ARBA" id="ARBA00022771"/>
    </source>
</evidence>
<evidence type="ECO:0000256" key="1">
    <source>
        <dbReference type="ARBA" id="ARBA00005889"/>
    </source>
</evidence>
<dbReference type="Pfam" id="PF10551">
    <property type="entry name" value="MULE"/>
    <property type="match status" value="1"/>
</dbReference>
<comment type="function">
    <text evidence="6">Putative transcription activator involved in regulating light control of development.</text>
</comment>
<accession>A0AAQ3UH89</accession>
<keyword evidence="6" id="KW-0539">Nucleus</keyword>
<dbReference type="InterPro" id="IPR031052">
    <property type="entry name" value="FHY3/FAR1"/>
</dbReference>
<feature type="domain" description="SWIM-type" evidence="7">
    <location>
        <begin position="364"/>
        <end position="400"/>
    </location>
</feature>
<dbReference type="InterPro" id="IPR018289">
    <property type="entry name" value="MULE_transposase_dom"/>
</dbReference>
<dbReference type="GO" id="GO:0006355">
    <property type="term" value="P:regulation of DNA-templated transcription"/>
    <property type="evidence" value="ECO:0007669"/>
    <property type="project" value="UniProtKB-UniRule"/>
</dbReference>
<dbReference type="PROSITE" id="PS50966">
    <property type="entry name" value="ZF_SWIM"/>
    <property type="match status" value="1"/>
</dbReference>
<keyword evidence="4 6" id="KW-0862">Zinc</keyword>
<proteinExistence type="inferred from homology"/>
<dbReference type="EMBL" id="CP144752">
    <property type="protein sequence ID" value="WVZ90127.1"/>
    <property type="molecule type" value="Genomic_DNA"/>
</dbReference>
<dbReference type="AlphaFoldDB" id="A0AAQ3UH89"/>
<sequence>GAARRREKNTNDVAKLLAFFTECRKQNPQFFCDFQLDDDGKIKSIFWSHASQQGEYADFGDAVMFDTTHKTNLYEKPLGMFVGANNHLQCTTFGFLLLRDKTIETLEWAFNVFKTCMGGDGPRVMLTRIIYAEYHVVCIYANQDPAMPVALGRVFPNTIHQLCLWHVQNRFRSYLNELYGRFEKEDFKAKLQSIIHHPLTPIEFEAAWDMMLDEFSLRDDTTLKNLYDLQKDWIPAFFKDDFYGIMVSTQRNESMNKVVKNCHVDANTPLHEFAKQMMKMIHERKMKEAAEALACKGQKETNTLYPFEIRVARAYTRAVMNRFEKSMKYSTAYKIVRDPDGGPDDYLVQHTSRSNKIVWGQHQFKVKADVETGKYFCECKQWEHTGLLCVHLLKAFTHLQIEKIPKDYVMQRYTTSAKVDVLFEREDRKMKGKDGETAFGRRNVVMLKTMKVVTLSGLSDARKNMALIVLDKLIEDMERVEPDINCEENCINTNGGKIAWWMKQQWKKNEVNAWRCNQIRMCRQFDDE</sequence>
<evidence type="ECO:0000313" key="9">
    <source>
        <dbReference type="Proteomes" id="UP001341281"/>
    </source>
</evidence>
<dbReference type="PANTHER" id="PTHR31669">
    <property type="entry name" value="PROTEIN FAR1-RELATED SEQUENCE 10-RELATED"/>
    <property type="match status" value="1"/>
</dbReference>
<comment type="similarity">
    <text evidence="1 6">Belongs to the FHY3/FAR1 family.</text>
</comment>
<evidence type="ECO:0000313" key="8">
    <source>
        <dbReference type="EMBL" id="WVZ90127.1"/>
    </source>
</evidence>
<reference evidence="8 9" key="1">
    <citation type="submission" date="2024-02" db="EMBL/GenBank/DDBJ databases">
        <title>High-quality chromosome-scale genome assembly of Pensacola bahiagrass (Paspalum notatum Flugge var. saurae).</title>
        <authorList>
            <person name="Vega J.M."/>
            <person name="Podio M."/>
            <person name="Orjuela J."/>
            <person name="Siena L.A."/>
            <person name="Pessino S.C."/>
            <person name="Combes M.C."/>
            <person name="Mariac C."/>
            <person name="Albertini E."/>
            <person name="Pupilli F."/>
            <person name="Ortiz J.P.A."/>
            <person name="Leblanc O."/>
        </authorList>
    </citation>
    <scope>NUCLEOTIDE SEQUENCE [LARGE SCALE GENOMIC DNA]</scope>
    <source>
        <strain evidence="8">R1</strain>
        <tissue evidence="8">Leaf</tissue>
    </source>
</reference>
<dbReference type="Pfam" id="PF04434">
    <property type="entry name" value="SWIM"/>
    <property type="match status" value="1"/>
</dbReference>
<dbReference type="InterPro" id="IPR007527">
    <property type="entry name" value="Znf_SWIM"/>
</dbReference>
<dbReference type="SMART" id="SM00575">
    <property type="entry name" value="ZnF_PMZ"/>
    <property type="match status" value="1"/>
</dbReference>
<dbReference type="GO" id="GO:0005634">
    <property type="term" value="C:nucleus"/>
    <property type="evidence" value="ECO:0007669"/>
    <property type="project" value="UniProtKB-SubCell"/>
</dbReference>
<dbReference type="PANTHER" id="PTHR31669:SF217">
    <property type="entry name" value="PROTEIN FAR1-RELATED SEQUENCE"/>
    <property type="match status" value="1"/>
</dbReference>
<dbReference type="GO" id="GO:0008270">
    <property type="term" value="F:zinc ion binding"/>
    <property type="evidence" value="ECO:0007669"/>
    <property type="project" value="UniProtKB-UniRule"/>
</dbReference>
<dbReference type="Proteomes" id="UP001341281">
    <property type="component" value="Chromosome 08"/>
</dbReference>
<comment type="subcellular location">
    <subcellularLocation>
        <location evidence="6">Nucleus</location>
    </subcellularLocation>
</comment>
<keyword evidence="9" id="KW-1185">Reference proteome</keyword>
<evidence type="ECO:0000259" key="7">
    <source>
        <dbReference type="PROSITE" id="PS50966"/>
    </source>
</evidence>
<evidence type="ECO:0000256" key="2">
    <source>
        <dbReference type="ARBA" id="ARBA00022723"/>
    </source>
</evidence>
<evidence type="ECO:0000256" key="4">
    <source>
        <dbReference type="ARBA" id="ARBA00022833"/>
    </source>
</evidence>
<name>A0AAQ3UH89_PASNO</name>
<organism evidence="8 9">
    <name type="scientific">Paspalum notatum var. saurae</name>
    <dbReference type="NCBI Taxonomy" id="547442"/>
    <lineage>
        <taxon>Eukaryota</taxon>
        <taxon>Viridiplantae</taxon>
        <taxon>Streptophyta</taxon>
        <taxon>Embryophyta</taxon>
        <taxon>Tracheophyta</taxon>
        <taxon>Spermatophyta</taxon>
        <taxon>Magnoliopsida</taxon>
        <taxon>Liliopsida</taxon>
        <taxon>Poales</taxon>
        <taxon>Poaceae</taxon>
        <taxon>PACMAD clade</taxon>
        <taxon>Panicoideae</taxon>
        <taxon>Andropogonodae</taxon>
        <taxon>Paspaleae</taxon>
        <taxon>Paspalinae</taxon>
        <taxon>Paspalum</taxon>
    </lineage>
</organism>
<gene>
    <name evidence="8" type="ORF">U9M48_036457</name>
</gene>
<evidence type="ECO:0000256" key="6">
    <source>
        <dbReference type="RuleBase" id="RU367018"/>
    </source>
</evidence>
<evidence type="ECO:0000256" key="5">
    <source>
        <dbReference type="PROSITE-ProRule" id="PRU00325"/>
    </source>
</evidence>
<protein>
    <recommendedName>
        <fullName evidence="6">Protein FAR1-RELATED SEQUENCE</fullName>
    </recommendedName>
</protein>
<feature type="non-terminal residue" evidence="8">
    <location>
        <position position="1"/>
    </location>
</feature>